<dbReference type="RefSeq" id="WP_044350895.1">
    <property type="nucleotide sequence ID" value="NZ_AZAC01000034.1"/>
</dbReference>
<dbReference type="AlphaFoldDB" id="A0A0D2GBN1"/>
<dbReference type="Proteomes" id="UP000032233">
    <property type="component" value="Unassembled WGS sequence"/>
</dbReference>
<name>A0A0D2GBN1_9BACT</name>
<gene>
    <name evidence="2" type="ORF">X474_20225</name>
</gene>
<dbReference type="EMBL" id="AZAC01000034">
    <property type="protein sequence ID" value="KIX12302.1"/>
    <property type="molecule type" value="Genomic_DNA"/>
</dbReference>
<sequence>MSTKEAHPLPTDARRRIYLSMQEKDVFWDLRKNYLELVFETRATHAEHLKKTGEWLYYVFACRLLSQFIGFKNATIIDWGGFYGQVTAILTRLGARRTNNYLLEKPAHYDLFVKKIKIPTIYGQKPNALNLPDNFCEVFISSGVLEHVHEDGEGDEDLILWEINRVLKPGGWFILWNLPSLLSCSELLAASLRKPHHDRRFWDRAVFRRLKGHGFSIQYIDKHKLLPGSLISHLGKIINPLLLARADDVLAHLWPLSALARDYFIMARKT</sequence>
<comment type="caution">
    <text evidence="2">The sequence shown here is derived from an EMBL/GenBank/DDBJ whole genome shotgun (WGS) entry which is preliminary data.</text>
</comment>
<reference evidence="2 3" key="1">
    <citation type="submission" date="2013-11" db="EMBL/GenBank/DDBJ databases">
        <title>Metagenomic analysis of a methanogenic consortium involved in long chain n-alkane degradation.</title>
        <authorList>
            <person name="Davidova I.A."/>
            <person name="Callaghan A.V."/>
            <person name="Wawrik B."/>
            <person name="Pruitt S."/>
            <person name="Marks C."/>
            <person name="Duncan K.E."/>
            <person name="Suflita J.M."/>
        </authorList>
    </citation>
    <scope>NUCLEOTIDE SEQUENCE [LARGE SCALE GENOMIC DNA]</scope>
    <source>
        <strain evidence="2 3">SPR</strain>
    </source>
</reference>
<dbReference type="OrthoDB" id="9811747at2"/>
<keyword evidence="3" id="KW-1185">Reference proteome</keyword>
<dbReference type="Pfam" id="PF08241">
    <property type="entry name" value="Methyltransf_11"/>
    <property type="match status" value="1"/>
</dbReference>
<dbReference type="GO" id="GO:0008757">
    <property type="term" value="F:S-adenosylmethionine-dependent methyltransferase activity"/>
    <property type="evidence" value="ECO:0007669"/>
    <property type="project" value="InterPro"/>
</dbReference>
<evidence type="ECO:0000313" key="2">
    <source>
        <dbReference type="EMBL" id="KIX12302.1"/>
    </source>
</evidence>
<evidence type="ECO:0000313" key="3">
    <source>
        <dbReference type="Proteomes" id="UP000032233"/>
    </source>
</evidence>
<dbReference type="SUPFAM" id="SSF53335">
    <property type="entry name" value="S-adenosyl-L-methionine-dependent methyltransferases"/>
    <property type="match status" value="1"/>
</dbReference>
<accession>A0A0D2GBN1</accession>
<evidence type="ECO:0000259" key="1">
    <source>
        <dbReference type="Pfam" id="PF08241"/>
    </source>
</evidence>
<dbReference type="STRING" id="1429043.X474_20225"/>
<dbReference type="InParanoid" id="A0A0D2GBN1"/>
<organism evidence="2 3">
    <name type="scientific">Dethiosulfatarculus sandiegensis</name>
    <dbReference type="NCBI Taxonomy" id="1429043"/>
    <lineage>
        <taxon>Bacteria</taxon>
        <taxon>Pseudomonadati</taxon>
        <taxon>Thermodesulfobacteriota</taxon>
        <taxon>Desulfarculia</taxon>
        <taxon>Desulfarculales</taxon>
        <taxon>Desulfarculaceae</taxon>
        <taxon>Dethiosulfatarculus</taxon>
    </lineage>
</organism>
<protein>
    <recommendedName>
        <fullName evidence="1">Methyltransferase type 11 domain-containing protein</fullName>
    </recommendedName>
</protein>
<dbReference type="Gene3D" id="3.40.50.150">
    <property type="entry name" value="Vaccinia Virus protein VP39"/>
    <property type="match status" value="1"/>
</dbReference>
<feature type="domain" description="Methyltransferase type 11" evidence="1">
    <location>
        <begin position="121"/>
        <end position="175"/>
    </location>
</feature>
<proteinExistence type="predicted"/>
<dbReference type="InterPro" id="IPR013216">
    <property type="entry name" value="Methyltransf_11"/>
</dbReference>
<dbReference type="InterPro" id="IPR029063">
    <property type="entry name" value="SAM-dependent_MTases_sf"/>
</dbReference>